<dbReference type="CDD" id="cd09462">
    <property type="entry name" value="LIM1_LIMK1"/>
    <property type="match status" value="1"/>
</dbReference>
<keyword evidence="4 8" id="KW-0440">LIM domain</keyword>
<evidence type="ECO:0000313" key="10">
    <source>
        <dbReference type="EMBL" id="RVE64788.1"/>
    </source>
</evidence>
<dbReference type="SUPFAM" id="SSF57716">
    <property type="entry name" value="Glucocorticoid receptor-like (DNA-binding domain)"/>
    <property type="match status" value="2"/>
</dbReference>
<evidence type="ECO:0000256" key="1">
    <source>
        <dbReference type="ARBA" id="ARBA00004123"/>
    </source>
</evidence>
<dbReference type="PROSITE" id="PS00478">
    <property type="entry name" value="LIM_DOMAIN_1"/>
    <property type="match status" value="1"/>
</dbReference>
<dbReference type="SMART" id="SM00132">
    <property type="entry name" value="LIM"/>
    <property type="match status" value="1"/>
</dbReference>
<evidence type="ECO:0000256" key="4">
    <source>
        <dbReference type="ARBA" id="ARBA00023038"/>
    </source>
</evidence>
<evidence type="ECO:0000256" key="8">
    <source>
        <dbReference type="PROSITE-ProRule" id="PRU00125"/>
    </source>
</evidence>
<reference evidence="10 11" key="2">
    <citation type="submission" date="2019-01" db="EMBL/GenBank/DDBJ databases">
        <title>A chromosome length genome reference of the Java medaka (oryzias javanicus).</title>
        <authorList>
            <person name="Herpin A."/>
            <person name="Takehana Y."/>
            <person name="Naruse K."/>
            <person name="Ansai S."/>
            <person name="Kawaguchi M."/>
        </authorList>
    </citation>
    <scope>NUCLEOTIDE SEQUENCE [LARGE SCALE GENOMIC DNA]</scope>
    <source>
        <strain evidence="10">RS831</strain>
        <tissue evidence="10">Whole body</tissue>
    </source>
</reference>
<gene>
    <name evidence="10" type="ORF">OJAV_G00129320</name>
</gene>
<dbReference type="Proteomes" id="UP000283210">
    <property type="component" value="Chromosome 13"/>
</dbReference>
<evidence type="ECO:0000256" key="6">
    <source>
        <dbReference type="ARBA" id="ARBA00023155"/>
    </source>
</evidence>
<keyword evidence="11" id="KW-1185">Reference proteome</keyword>
<dbReference type="AlphaFoldDB" id="A0A437CPN6"/>
<keyword evidence="3 8" id="KW-0862">Zinc</keyword>
<dbReference type="GO" id="GO:0000981">
    <property type="term" value="F:DNA-binding transcription factor activity, RNA polymerase II-specific"/>
    <property type="evidence" value="ECO:0007669"/>
    <property type="project" value="TreeGrafter"/>
</dbReference>
<dbReference type="FunFam" id="2.10.110.10:FF:000082">
    <property type="entry name" value="LIM domain kinase 1"/>
    <property type="match status" value="1"/>
</dbReference>
<evidence type="ECO:0000259" key="9">
    <source>
        <dbReference type="PROSITE" id="PS50023"/>
    </source>
</evidence>
<dbReference type="OrthoDB" id="8886959at2759"/>
<evidence type="ECO:0000313" key="11">
    <source>
        <dbReference type="Proteomes" id="UP000283210"/>
    </source>
</evidence>
<feature type="domain" description="LIM zinc-binding" evidence="9">
    <location>
        <begin position="25"/>
        <end position="84"/>
    </location>
</feature>
<keyword evidence="6" id="KW-0371">Homeobox</keyword>
<evidence type="ECO:0000256" key="2">
    <source>
        <dbReference type="ARBA" id="ARBA00022723"/>
    </source>
</evidence>
<dbReference type="GO" id="GO:0005634">
    <property type="term" value="C:nucleus"/>
    <property type="evidence" value="ECO:0007669"/>
    <property type="project" value="UniProtKB-SubCell"/>
</dbReference>
<name>A0A437CPN6_ORYJA</name>
<evidence type="ECO:0000256" key="5">
    <source>
        <dbReference type="ARBA" id="ARBA00023125"/>
    </source>
</evidence>
<dbReference type="PANTHER" id="PTHR24208">
    <property type="entry name" value="LIM/HOMEOBOX PROTEIN LHX"/>
    <property type="match status" value="1"/>
</dbReference>
<proteinExistence type="predicted"/>
<keyword evidence="7" id="KW-0539">Nucleus</keyword>
<keyword evidence="2 8" id="KW-0479">Metal-binding</keyword>
<reference evidence="10 11" key="1">
    <citation type="submission" date="2018-11" db="EMBL/GenBank/DDBJ databases">
        <authorList>
            <person name="Lopez-Roques C."/>
            <person name="Donnadieu C."/>
            <person name="Bouchez O."/>
            <person name="Klopp C."/>
            <person name="Cabau C."/>
            <person name="Zahm M."/>
        </authorList>
    </citation>
    <scope>NUCLEOTIDE SEQUENCE [LARGE SCALE GENOMIC DNA]</scope>
    <source>
        <strain evidence="10">RS831</strain>
        <tissue evidence="10">Whole body</tissue>
    </source>
</reference>
<comment type="subcellular location">
    <subcellularLocation>
        <location evidence="1">Nucleus</location>
    </subcellularLocation>
</comment>
<dbReference type="Gene3D" id="2.10.110.10">
    <property type="entry name" value="Cysteine Rich Protein"/>
    <property type="match status" value="1"/>
</dbReference>
<dbReference type="EMBL" id="CM012449">
    <property type="protein sequence ID" value="RVE64788.1"/>
    <property type="molecule type" value="Genomic_DNA"/>
</dbReference>
<dbReference type="GO" id="GO:0046872">
    <property type="term" value="F:metal ion binding"/>
    <property type="evidence" value="ECO:0007669"/>
    <property type="project" value="UniProtKB-KW"/>
</dbReference>
<protein>
    <recommendedName>
        <fullName evidence="9">LIM zinc-binding domain-containing protein</fullName>
    </recommendedName>
</protein>
<organism evidence="10 11">
    <name type="scientific">Oryzias javanicus</name>
    <name type="common">Javanese ricefish</name>
    <name type="synonym">Aplocheilus javanicus</name>
    <dbReference type="NCBI Taxonomy" id="123683"/>
    <lineage>
        <taxon>Eukaryota</taxon>
        <taxon>Metazoa</taxon>
        <taxon>Chordata</taxon>
        <taxon>Craniata</taxon>
        <taxon>Vertebrata</taxon>
        <taxon>Euteleostomi</taxon>
        <taxon>Actinopterygii</taxon>
        <taxon>Neopterygii</taxon>
        <taxon>Teleostei</taxon>
        <taxon>Neoteleostei</taxon>
        <taxon>Acanthomorphata</taxon>
        <taxon>Ovalentaria</taxon>
        <taxon>Atherinomorphae</taxon>
        <taxon>Beloniformes</taxon>
        <taxon>Adrianichthyidae</taxon>
        <taxon>Oryziinae</taxon>
        <taxon>Oryzias</taxon>
    </lineage>
</organism>
<dbReference type="PANTHER" id="PTHR24208:SF166">
    <property type="entry name" value="LIM HOMEOBOX TRANSCRIPTION FACTOR 1 ALPHA, ISOFORM B"/>
    <property type="match status" value="1"/>
</dbReference>
<dbReference type="InterPro" id="IPR050453">
    <property type="entry name" value="LIM_Homeobox_TF"/>
</dbReference>
<dbReference type="GO" id="GO:0030182">
    <property type="term" value="P:neuron differentiation"/>
    <property type="evidence" value="ECO:0007669"/>
    <property type="project" value="TreeGrafter"/>
</dbReference>
<keyword evidence="5" id="KW-0238">DNA-binding</keyword>
<accession>A0A437CPN6</accession>
<dbReference type="PROSITE" id="PS50023">
    <property type="entry name" value="LIM_DOMAIN_2"/>
    <property type="match status" value="1"/>
</dbReference>
<sequence length="140" mass="16218">MRLMLLCCTWKDERMGEDEAGERLPVCAGCKQRIYDEQYLQALNSDWHSLCFRCCECSASLSHWYYEKDGQLFCKKDYWAKFGELCHGCSDPSPPGSSWQAYAHLSPNIYSRSLWTNRIGARPVTDPNPDGYFFSLPDHQ</sequence>
<dbReference type="GO" id="GO:0000977">
    <property type="term" value="F:RNA polymerase II transcription regulatory region sequence-specific DNA binding"/>
    <property type="evidence" value="ECO:0007669"/>
    <property type="project" value="TreeGrafter"/>
</dbReference>
<evidence type="ECO:0000256" key="3">
    <source>
        <dbReference type="ARBA" id="ARBA00022833"/>
    </source>
</evidence>
<evidence type="ECO:0000256" key="7">
    <source>
        <dbReference type="ARBA" id="ARBA00023242"/>
    </source>
</evidence>
<dbReference type="InterPro" id="IPR001781">
    <property type="entry name" value="Znf_LIM"/>
</dbReference>
<dbReference type="Pfam" id="PF00412">
    <property type="entry name" value="LIM"/>
    <property type="match status" value="1"/>
</dbReference>